<evidence type="ECO:0000256" key="1">
    <source>
        <dbReference type="ARBA" id="ARBA00004168"/>
    </source>
</evidence>
<keyword evidence="6" id="KW-0472">Membrane</keyword>
<evidence type="ECO:0000256" key="6">
    <source>
        <dbReference type="SAM" id="Phobius"/>
    </source>
</evidence>
<feature type="transmembrane region" description="Helical" evidence="6">
    <location>
        <begin position="435"/>
        <end position="452"/>
    </location>
</feature>
<keyword evidence="4 7" id="KW-0732">Signal</keyword>
<feature type="domain" description="Gram-positive cocci surface proteins LPxTG" evidence="8">
    <location>
        <begin position="417"/>
        <end position="458"/>
    </location>
</feature>
<dbReference type="AlphaFoldDB" id="A0A653I9T9"/>
<feature type="chain" id="PRO_5025043840" evidence="7">
    <location>
        <begin position="26"/>
        <end position="458"/>
    </location>
</feature>
<gene>
    <name evidence="9" type="ORF">EXIGUO9Y_260054</name>
</gene>
<evidence type="ECO:0000256" key="2">
    <source>
        <dbReference type="ARBA" id="ARBA00022512"/>
    </source>
</evidence>
<keyword evidence="2" id="KW-0134">Cell wall</keyword>
<evidence type="ECO:0000313" key="10">
    <source>
        <dbReference type="Proteomes" id="UP000439752"/>
    </source>
</evidence>
<evidence type="ECO:0000256" key="4">
    <source>
        <dbReference type="ARBA" id="ARBA00022729"/>
    </source>
</evidence>
<keyword evidence="5" id="KW-0572">Peptidoglycan-anchor</keyword>
<evidence type="ECO:0000313" key="9">
    <source>
        <dbReference type="EMBL" id="VWX35611.1"/>
    </source>
</evidence>
<dbReference type="EMBL" id="CABWKQ010000019">
    <property type="protein sequence ID" value="VWX35611.1"/>
    <property type="molecule type" value="Genomic_DNA"/>
</dbReference>
<keyword evidence="3" id="KW-0964">Secreted</keyword>
<accession>A0A653I9T9</accession>
<keyword evidence="6" id="KW-1133">Transmembrane helix</keyword>
<keyword evidence="6" id="KW-0812">Transmembrane</keyword>
<dbReference type="InterPro" id="IPR019931">
    <property type="entry name" value="LPXTG_anchor"/>
</dbReference>
<organism evidence="9 10">
    <name type="scientific">Exiguobacterium oxidotolerans</name>
    <dbReference type="NCBI Taxonomy" id="223958"/>
    <lineage>
        <taxon>Bacteria</taxon>
        <taxon>Bacillati</taxon>
        <taxon>Bacillota</taxon>
        <taxon>Bacilli</taxon>
        <taxon>Bacillales</taxon>
        <taxon>Bacillales Family XII. Incertae Sedis</taxon>
        <taxon>Exiguobacterium</taxon>
    </lineage>
</organism>
<evidence type="ECO:0000256" key="5">
    <source>
        <dbReference type="ARBA" id="ARBA00023088"/>
    </source>
</evidence>
<dbReference type="PROSITE" id="PS50847">
    <property type="entry name" value="GRAM_POS_ANCHORING"/>
    <property type="match status" value="1"/>
</dbReference>
<reference evidence="9 10" key="1">
    <citation type="submission" date="2019-10" db="EMBL/GenBank/DDBJ databases">
        <authorList>
            <person name="Karimi E."/>
        </authorList>
    </citation>
    <scope>NUCLEOTIDE SEQUENCE [LARGE SCALE GENOMIC DNA]</scope>
    <source>
        <strain evidence="9">Exiguobacterium sp. 9Y</strain>
    </source>
</reference>
<dbReference type="Proteomes" id="UP000439752">
    <property type="component" value="Unassembled WGS sequence"/>
</dbReference>
<evidence type="ECO:0000256" key="3">
    <source>
        <dbReference type="ARBA" id="ARBA00022525"/>
    </source>
</evidence>
<proteinExistence type="predicted"/>
<evidence type="ECO:0000259" key="8">
    <source>
        <dbReference type="PROSITE" id="PS50847"/>
    </source>
</evidence>
<protein>
    <submittedName>
        <fullName evidence="9">Copper amine oxidase</fullName>
    </submittedName>
</protein>
<keyword evidence="10" id="KW-1185">Reference proteome</keyword>
<feature type="signal peptide" evidence="7">
    <location>
        <begin position="1"/>
        <end position="25"/>
    </location>
</feature>
<sequence>MKHTKKFAASAMAAALVLPGTAAFASGGASDDTMMHEDKAKNVTVKTKAADLRATLDQLLSEHFVLAVMDMKKQYDGSKDAEYYEAALKQNALDMTPAIASVYGDEGAKQFEKIFVDHNKYTTDLVKAVKADDQEGINASKAETEEFVQDLSTFLDAATEGELPKETAEEVLRTHEADVYKTFQQYAAGDYEGSYNTFREGYSRMYDISKALSVAITTQMPEKFDNSKADTKAADLRSTLNSLAAEHVALANLSMTAGVDQAKDYDAANWAEDMHTADFKAAIKSIYGEAGADQFEQAWTKNHIEAQANLVTAAINDDKKMMTDAQDMLKMFSNDFGAFLGAATEENLPTKAAQEAVAGHETYVQDTFMQYTEGDYKGSVDTFRESYAYMYGVGENLGNAIVMQSPEKFMDGTPGSMPNTGNGGMSDTSNNATTGALALFGLALGAAGIVIARKRQNA</sequence>
<name>A0A653I9T9_9BACL</name>
<evidence type="ECO:0000256" key="7">
    <source>
        <dbReference type="SAM" id="SignalP"/>
    </source>
</evidence>
<dbReference type="RefSeq" id="WP_159173333.1">
    <property type="nucleotide sequence ID" value="NZ_LR732312.1"/>
</dbReference>
<comment type="subcellular location">
    <subcellularLocation>
        <location evidence="1">Secreted</location>
        <location evidence="1">Cell wall</location>
        <topology evidence="1">Peptidoglycan-anchor</topology>
    </subcellularLocation>
</comment>